<comment type="caution">
    <text evidence="1">The sequence shown here is derived from an EMBL/GenBank/DDBJ whole genome shotgun (WGS) entry which is preliminary data.</text>
</comment>
<sequence>MTEITQSTPTSPSPLDEAAVRYVHDMAALIPTAATAWGIPGYDDKLQDFSPRFHEQVAARTRSMLDDVDTLEGDDITKAVMRDRLGIELELHERGENLRALNNIASPVQEIRDTLLQMPEAGRAERVAQVPQALAGYRESLELAASQGNVAARRQITKLQEQLAPLAHGDTLNGLGHEADVTKAKEAFAQLGEWLRTTLAPQAPEKDAVGRERYELFSHEFVGAKVDLDEAYEWGLSRLEEIIDQQQHCARELYGADVSVDEALKRLNGDERYTLHGVDALKNWMQTIADKAVEDLAGVHFTIPEQMRTIECCIDPAGTGGIFYTPPAEDFSRPGRMWWSVPPGETTFHTWQELTTVYHEGVPGHHLQCGVAACERDNLNLWRRIACWNSGHGEGWALYAEALMAELGYLDDPGFRMGLYDAQRLRAARVVLDIGVHLEKKNPEGGAWDFDYTRQFLRGHVAMSDANLDFELHRYLGWPGQAPSYALGQRLWQQLRADADTAGMSAPQFHEKALKQGSIPMDILRTAVLG</sequence>
<evidence type="ECO:0000313" key="2">
    <source>
        <dbReference type="Proteomes" id="UP001183619"/>
    </source>
</evidence>
<dbReference type="Pfam" id="PF05960">
    <property type="entry name" value="DUF885"/>
    <property type="match status" value="1"/>
</dbReference>
<dbReference type="Proteomes" id="UP001183619">
    <property type="component" value="Unassembled WGS sequence"/>
</dbReference>
<dbReference type="PANTHER" id="PTHR33361:SF2">
    <property type="entry name" value="DUF885 DOMAIN-CONTAINING PROTEIN"/>
    <property type="match status" value="1"/>
</dbReference>
<dbReference type="InterPro" id="IPR010281">
    <property type="entry name" value="DUF885"/>
</dbReference>
<dbReference type="PANTHER" id="PTHR33361">
    <property type="entry name" value="GLR0591 PROTEIN"/>
    <property type="match status" value="1"/>
</dbReference>
<name>A0ABU2B7E8_9CORY</name>
<gene>
    <name evidence="1" type="ORF">J2S37_001072</name>
</gene>
<accession>A0ABU2B7E8</accession>
<reference evidence="1 2" key="1">
    <citation type="submission" date="2023-07" db="EMBL/GenBank/DDBJ databases">
        <title>Sequencing the genomes of 1000 actinobacteria strains.</title>
        <authorList>
            <person name="Klenk H.-P."/>
        </authorList>
    </citation>
    <scope>NUCLEOTIDE SEQUENCE [LARGE SCALE GENOMIC DNA]</scope>
    <source>
        <strain evidence="1 2">DSM 44508</strain>
    </source>
</reference>
<protein>
    <submittedName>
        <fullName evidence="1">Uncharacterized protein (DUF885 family)</fullName>
    </submittedName>
</protein>
<organism evidence="1 2">
    <name type="scientific">Corynebacterium felinum</name>
    <dbReference type="NCBI Taxonomy" id="131318"/>
    <lineage>
        <taxon>Bacteria</taxon>
        <taxon>Bacillati</taxon>
        <taxon>Actinomycetota</taxon>
        <taxon>Actinomycetes</taxon>
        <taxon>Mycobacteriales</taxon>
        <taxon>Corynebacteriaceae</taxon>
        <taxon>Corynebacterium</taxon>
    </lineage>
</organism>
<dbReference type="EMBL" id="JAVDYF010000001">
    <property type="protein sequence ID" value="MDR7354534.1"/>
    <property type="molecule type" value="Genomic_DNA"/>
</dbReference>
<keyword evidence="2" id="KW-1185">Reference proteome</keyword>
<proteinExistence type="predicted"/>
<evidence type="ECO:0000313" key="1">
    <source>
        <dbReference type="EMBL" id="MDR7354534.1"/>
    </source>
</evidence>